<evidence type="ECO:0000256" key="1">
    <source>
        <dbReference type="SAM" id="MobiDB-lite"/>
    </source>
</evidence>
<gene>
    <name evidence="2" type="ORF">FHU37_001447</name>
</gene>
<dbReference type="AlphaFoldDB" id="A0A852ZUQ5"/>
<dbReference type="EMBL" id="JACBZD010000001">
    <property type="protein sequence ID" value="NYI04504.1"/>
    <property type="molecule type" value="Genomic_DNA"/>
</dbReference>
<feature type="region of interest" description="Disordered" evidence="1">
    <location>
        <begin position="1"/>
        <end position="100"/>
    </location>
</feature>
<dbReference type="Proteomes" id="UP000567795">
    <property type="component" value="Unassembled WGS sequence"/>
</dbReference>
<organism evidence="2 3">
    <name type="scientific">Allostreptomyces psammosilenae</name>
    <dbReference type="NCBI Taxonomy" id="1892865"/>
    <lineage>
        <taxon>Bacteria</taxon>
        <taxon>Bacillati</taxon>
        <taxon>Actinomycetota</taxon>
        <taxon>Actinomycetes</taxon>
        <taxon>Kitasatosporales</taxon>
        <taxon>Streptomycetaceae</taxon>
        <taxon>Allostreptomyces</taxon>
    </lineage>
</organism>
<feature type="region of interest" description="Disordered" evidence="1">
    <location>
        <begin position="150"/>
        <end position="169"/>
    </location>
</feature>
<feature type="compositionally biased region" description="Basic and acidic residues" evidence="1">
    <location>
        <begin position="1"/>
        <end position="14"/>
    </location>
</feature>
<feature type="compositionally biased region" description="Low complexity" evidence="1">
    <location>
        <begin position="68"/>
        <end position="79"/>
    </location>
</feature>
<name>A0A852ZUQ5_9ACTN</name>
<accession>A0A852ZUQ5</accession>
<dbReference type="RefSeq" id="WP_179813385.1">
    <property type="nucleotide sequence ID" value="NZ_JACBZD010000001.1"/>
</dbReference>
<protein>
    <submittedName>
        <fullName evidence="2">Uncharacterized protein</fullName>
    </submittedName>
</protein>
<proteinExistence type="predicted"/>
<keyword evidence="3" id="KW-1185">Reference proteome</keyword>
<reference evidence="2 3" key="1">
    <citation type="submission" date="2020-07" db="EMBL/GenBank/DDBJ databases">
        <title>Sequencing the genomes of 1000 actinobacteria strains.</title>
        <authorList>
            <person name="Klenk H.-P."/>
        </authorList>
    </citation>
    <scope>NUCLEOTIDE SEQUENCE [LARGE SCALE GENOMIC DNA]</scope>
    <source>
        <strain evidence="2 3">DSM 42178</strain>
    </source>
</reference>
<comment type="caution">
    <text evidence="2">The sequence shown here is derived from an EMBL/GenBank/DDBJ whole genome shotgun (WGS) entry which is preliminary data.</text>
</comment>
<sequence>MAESTEHGTHEIPGRETGPLTGAWPVARPRRGTDTPATAPMPGQSGEAAGDPATWSDDAHAAARALTGAPASGPGADPGQTSAQGADAPAPPGADPVGELLPATARDELRTRWKEVQGAFVDRPSASVEEADRLLEGALARLAEAVSAQREELRGAWKPGRGGSERGDAARTEELRVVLQRYRRLVQRLAAV</sequence>
<evidence type="ECO:0000313" key="2">
    <source>
        <dbReference type="EMBL" id="NYI04504.1"/>
    </source>
</evidence>
<evidence type="ECO:0000313" key="3">
    <source>
        <dbReference type="Proteomes" id="UP000567795"/>
    </source>
</evidence>